<evidence type="ECO:0000313" key="1">
    <source>
        <dbReference type="EMBL" id="CAF4927184.1"/>
    </source>
</evidence>
<dbReference type="OrthoDB" id="1728974at2759"/>
<keyword evidence="2" id="KW-1185">Reference proteome</keyword>
<proteinExistence type="predicted"/>
<dbReference type="AlphaFoldDB" id="A0A821WJK8"/>
<dbReference type="EMBL" id="CAJOBZ010000061">
    <property type="protein sequence ID" value="CAF4927184.1"/>
    <property type="molecule type" value="Genomic_DNA"/>
</dbReference>
<comment type="caution">
    <text evidence="1">The sequence shown here is derived from an EMBL/GenBank/DDBJ whole genome shotgun (WGS) entry which is preliminary data.</text>
</comment>
<reference evidence="1" key="1">
    <citation type="submission" date="2021-02" db="EMBL/GenBank/DDBJ databases">
        <authorList>
            <person name="Steward A R."/>
        </authorList>
    </citation>
    <scope>NUCLEOTIDE SEQUENCE</scope>
</reference>
<protein>
    <submittedName>
        <fullName evidence="1">Uncharacterized protein</fullName>
    </submittedName>
</protein>
<name>A0A821WJK8_9NEOP</name>
<dbReference type="Proteomes" id="UP000663880">
    <property type="component" value="Unassembled WGS sequence"/>
</dbReference>
<evidence type="ECO:0000313" key="2">
    <source>
        <dbReference type="Proteomes" id="UP000663880"/>
    </source>
</evidence>
<gene>
    <name evidence="1" type="ORF">PMACD_LOCUS13542</name>
</gene>
<sequence>MPFLVIQICVLLMLLVVFTQFIRRMMVHVRGPTSFESLRTIKGIVCPTFRAACQELNLLENDTHWDTTIAEAIISASPSQIRTLFAIIISTYFPSNPRDLCNKYKDNMSEDILHRIRVSSRNSDLEVNEEILTLDRRYVLPHVRQFVS</sequence>
<dbReference type="PANTHER" id="PTHR10492:SF57">
    <property type="entry name" value="ATP-DEPENDENT DNA HELICASE"/>
    <property type="match status" value="1"/>
</dbReference>
<dbReference type="PANTHER" id="PTHR10492">
    <property type="match status" value="1"/>
</dbReference>
<organism evidence="1 2">
    <name type="scientific">Pieris macdunnoughi</name>
    <dbReference type="NCBI Taxonomy" id="345717"/>
    <lineage>
        <taxon>Eukaryota</taxon>
        <taxon>Metazoa</taxon>
        <taxon>Ecdysozoa</taxon>
        <taxon>Arthropoda</taxon>
        <taxon>Hexapoda</taxon>
        <taxon>Insecta</taxon>
        <taxon>Pterygota</taxon>
        <taxon>Neoptera</taxon>
        <taxon>Endopterygota</taxon>
        <taxon>Lepidoptera</taxon>
        <taxon>Glossata</taxon>
        <taxon>Ditrysia</taxon>
        <taxon>Papilionoidea</taxon>
        <taxon>Pieridae</taxon>
        <taxon>Pierinae</taxon>
        <taxon>Pieris</taxon>
    </lineage>
</organism>
<accession>A0A821WJK8</accession>